<name>A0ABP0D1S0_9PEZI</name>
<accession>A0ABP0D1S0</accession>
<evidence type="ECO:0000313" key="1">
    <source>
        <dbReference type="EMBL" id="CAK7237344.1"/>
    </source>
</evidence>
<organism evidence="1 2">
    <name type="scientific">Sporothrix eucalyptigena</name>
    <dbReference type="NCBI Taxonomy" id="1812306"/>
    <lineage>
        <taxon>Eukaryota</taxon>
        <taxon>Fungi</taxon>
        <taxon>Dikarya</taxon>
        <taxon>Ascomycota</taxon>
        <taxon>Pezizomycotina</taxon>
        <taxon>Sordariomycetes</taxon>
        <taxon>Sordariomycetidae</taxon>
        <taxon>Ophiostomatales</taxon>
        <taxon>Ophiostomataceae</taxon>
        <taxon>Sporothrix</taxon>
    </lineage>
</organism>
<protein>
    <submittedName>
        <fullName evidence="1">Uncharacterized protein</fullName>
    </submittedName>
</protein>
<gene>
    <name evidence="1" type="ORF">SEUCBS140593_009928</name>
</gene>
<evidence type="ECO:0000313" key="2">
    <source>
        <dbReference type="Proteomes" id="UP001642482"/>
    </source>
</evidence>
<dbReference type="EMBL" id="CAWUHD010000179">
    <property type="protein sequence ID" value="CAK7237344.1"/>
    <property type="molecule type" value="Genomic_DNA"/>
</dbReference>
<proteinExistence type="predicted"/>
<sequence length="237" mass="27401">MRHTGIIEDKRKEILNVFLFRLDDGVHSHRQLEEELAAMRKAIPDHLFLMRQRVPPQTYSYNHFYGWWEQYPDGVADVVAYWAETRIFGGVLNFDHGESDLECDGVYLYSDRAMGGATLFLLTEQQFKTLKDFLSSSLSSPPSYQELPSSLPILGSNQNRCAPTPLMSKRLSPTKQLRWRGSDFPEKQDKQVVLNTFMARQRGEPVDGKALRVAEDNINYRTMPVSPAWKPHYFFHA</sequence>
<comment type="caution">
    <text evidence="1">The sequence shown here is derived from an EMBL/GenBank/DDBJ whole genome shotgun (WGS) entry which is preliminary data.</text>
</comment>
<keyword evidence="2" id="KW-1185">Reference proteome</keyword>
<reference evidence="1 2" key="1">
    <citation type="submission" date="2024-01" db="EMBL/GenBank/DDBJ databases">
        <authorList>
            <person name="Allen C."/>
            <person name="Tagirdzhanova G."/>
        </authorList>
    </citation>
    <scope>NUCLEOTIDE SEQUENCE [LARGE SCALE GENOMIC DNA]</scope>
</reference>
<dbReference type="Proteomes" id="UP001642482">
    <property type="component" value="Unassembled WGS sequence"/>
</dbReference>